<keyword evidence="2" id="KW-1185">Reference proteome</keyword>
<sequence length="35" mass="3992">MKRETSKAIAFAVFAIFESRLLTQISLSLLYMAKL</sequence>
<accession>A0A0V0XLN4</accession>
<evidence type="ECO:0000313" key="2">
    <source>
        <dbReference type="Proteomes" id="UP000054783"/>
    </source>
</evidence>
<dbReference type="Proteomes" id="UP000054783">
    <property type="component" value="Unassembled WGS sequence"/>
</dbReference>
<comment type="caution">
    <text evidence="1">The sequence shown here is derived from an EMBL/GenBank/DDBJ whole genome shotgun (WGS) entry which is preliminary data.</text>
</comment>
<proteinExistence type="predicted"/>
<reference evidence="1 2" key="1">
    <citation type="submission" date="2015-01" db="EMBL/GenBank/DDBJ databases">
        <title>Evolution of Trichinella species and genotypes.</title>
        <authorList>
            <person name="Korhonen P.K."/>
            <person name="Edoardo P."/>
            <person name="Giuseppe L.R."/>
            <person name="Gasser R.B."/>
        </authorList>
    </citation>
    <scope>NUCLEOTIDE SEQUENCE [LARGE SCALE GENOMIC DNA]</scope>
    <source>
        <strain evidence="1">ISS2496</strain>
    </source>
</reference>
<organism evidence="1 2">
    <name type="scientific">Trichinella patagoniensis</name>
    <dbReference type="NCBI Taxonomy" id="990121"/>
    <lineage>
        <taxon>Eukaryota</taxon>
        <taxon>Metazoa</taxon>
        <taxon>Ecdysozoa</taxon>
        <taxon>Nematoda</taxon>
        <taxon>Enoplea</taxon>
        <taxon>Dorylaimia</taxon>
        <taxon>Trichinellida</taxon>
        <taxon>Trichinellidae</taxon>
        <taxon>Trichinella</taxon>
    </lineage>
</organism>
<evidence type="ECO:0000313" key="1">
    <source>
        <dbReference type="EMBL" id="KRX88850.1"/>
    </source>
</evidence>
<name>A0A0V0XLN4_9BILA</name>
<dbReference type="AlphaFoldDB" id="A0A0V0XLN4"/>
<protein>
    <submittedName>
        <fullName evidence="1">Uncharacterized protein</fullName>
    </submittedName>
</protein>
<gene>
    <name evidence="1" type="ORF">T12_11399</name>
</gene>
<dbReference type="EMBL" id="JYDQ01004780">
    <property type="protein sequence ID" value="KRX88850.1"/>
    <property type="molecule type" value="Genomic_DNA"/>
</dbReference>